<evidence type="ECO:0000313" key="3">
    <source>
        <dbReference type="EMBL" id="AAW41409.2"/>
    </source>
</evidence>
<feature type="region of interest" description="Disordered" evidence="1">
    <location>
        <begin position="213"/>
        <end position="316"/>
    </location>
</feature>
<evidence type="ECO:0000313" key="4">
    <source>
        <dbReference type="Proteomes" id="UP000002149"/>
    </source>
</evidence>
<evidence type="ECO:0000259" key="2">
    <source>
        <dbReference type="Pfam" id="PF07814"/>
    </source>
</evidence>
<accession>Q5KP98</accession>
<keyword evidence="4" id="KW-1185">Reference proteome</keyword>
<dbReference type="InParanoid" id="Q5KP98"/>
<dbReference type="InterPro" id="IPR022771">
    <property type="entry name" value="WAPL_C"/>
</dbReference>
<feature type="compositionally biased region" description="Basic and acidic residues" evidence="1">
    <location>
        <begin position="269"/>
        <end position="278"/>
    </location>
</feature>
<feature type="compositionally biased region" description="Pro residues" evidence="1">
    <location>
        <begin position="113"/>
        <end position="123"/>
    </location>
</feature>
<dbReference type="InterPro" id="IPR011989">
    <property type="entry name" value="ARM-like"/>
</dbReference>
<feature type="domain" description="Wings apart-like protein C-terminal" evidence="2">
    <location>
        <begin position="413"/>
        <end position="691"/>
    </location>
</feature>
<evidence type="ECO:0000256" key="1">
    <source>
        <dbReference type="SAM" id="MobiDB-lite"/>
    </source>
</evidence>
<dbReference type="AlphaFoldDB" id="Q5KP98"/>
<dbReference type="PaxDb" id="214684-Q5KP98"/>
<dbReference type="STRING" id="214684.Q5KP98"/>
<dbReference type="EMBL" id="AE017341">
    <property type="protein sequence ID" value="AAW41409.2"/>
    <property type="molecule type" value="Genomic_DNA"/>
</dbReference>
<proteinExistence type="predicted"/>
<feature type="compositionally biased region" description="Basic residues" evidence="1">
    <location>
        <begin position="24"/>
        <end position="39"/>
    </location>
</feature>
<name>Q5KP98_CRYD1</name>
<feature type="compositionally biased region" description="Low complexity" evidence="1">
    <location>
        <begin position="165"/>
        <end position="184"/>
    </location>
</feature>
<feature type="compositionally biased region" description="Basic and acidic residues" evidence="1">
    <location>
        <begin position="58"/>
        <end position="68"/>
    </location>
</feature>
<feature type="region of interest" description="Disordered" evidence="1">
    <location>
        <begin position="24"/>
        <end position="199"/>
    </location>
</feature>
<dbReference type="HOGENOM" id="CLU_314734_0_0_1"/>
<gene>
    <name evidence="3" type="ordered locus">CNA03590</name>
</gene>
<dbReference type="Gene3D" id="1.25.10.10">
    <property type="entry name" value="Leucine-rich Repeat Variant"/>
    <property type="match status" value="1"/>
</dbReference>
<dbReference type="OrthoDB" id="78088at2759"/>
<protein>
    <recommendedName>
        <fullName evidence="2">Wings apart-like protein C-terminal domain-containing protein</fullName>
    </recommendedName>
</protein>
<feature type="compositionally biased region" description="Polar residues" evidence="1">
    <location>
        <begin position="254"/>
        <end position="268"/>
    </location>
</feature>
<dbReference type="KEGG" id="cne:CNA03590"/>
<dbReference type="Pfam" id="PF07814">
    <property type="entry name" value="WAPL"/>
    <property type="match status" value="1"/>
</dbReference>
<dbReference type="eggNOG" id="ENOG502SA2J">
    <property type="taxonomic scope" value="Eukaryota"/>
</dbReference>
<feature type="compositionally biased region" description="Basic and acidic residues" evidence="1">
    <location>
        <begin position="40"/>
        <end position="51"/>
    </location>
</feature>
<dbReference type="GeneID" id="3253885"/>
<dbReference type="RefSeq" id="XP_024512087.1">
    <property type="nucleotide sequence ID" value="XM_024656244.1"/>
</dbReference>
<organism evidence="3 4">
    <name type="scientific">Cryptococcus deneoformans (strain JEC21 / ATCC MYA-565)</name>
    <name type="common">Cryptococcus neoformans var. neoformans serotype D</name>
    <dbReference type="NCBI Taxonomy" id="214684"/>
    <lineage>
        <taxon>Eukaryota</taxon>
        <taxon>Fungi</taxon>
        <taxon>Dikarya</taxon>
        <taxon>Basidiomycota</taxon>
        <taxon>Agaricomycotina</taxon>
        <taxon>Tremellomycetes</taxon>
        <taxon>Tremellales</taxon>
        <taxon>Cryptococcaceae</taxon>
        <taxon>Cryptococcus</taxon>
        <taxon>Cryptococcus neoformans species complex</taxon>
    </lineage>
</organism>
<dbReference type="VEuPathDB" id="FungiDB:CNA03590"/>
<dbReference type="Proteomes" id="UP000002149">
    <property type="component" value="Chromosome 1"/>
</dbReference>
<feature type="compositionally biased region" description="Low complexity" evidence="1">
    <location>
        <begin position="213"/>
        <end position="222"/>
    </location>
</feature>
<feature type="compositionally biased region" description="Polar residues" evidence="1">
    <location>
        <begin position="89"/>
        <end position="102"/>
    </location>
</feature>
<reference evidence="3 4" key="1">
    <citation type="journal article" date="2005" name="Science">
        <title>The genome of the basidiomycetous yeast and human pathogen Cryptococcus neoformans.</title>
        <authorList>
            <person name="Loftus B.J."/>
            <person name="Fung E."/>
            <person name="Roncaglia P."/>
            <person name="Rowley D."/>
            <person name="Amedeo P."/>
            <person name="Bruno D."/>
            <person name="Vamathevan J."/>
            <person name="Miranda M."/>
            <person name="Anderson I.J."/>
            <person name="Fraser J.A."/>
            <person name="Allen J.E."/>
            <person name="Bosdet I.E."/>
            <person name="Brent M.R."/>
            <person name="Chiu R."/>
            <person name="Doering T.L."/>
            <person name="Donlin M.J."/>
            <person name="D'Souza C.A."/>
            <person name="Fox D.S."/>
            <person name="Grinberg V."/>
            <person name="Fu J."/>
            <person name="Fukushima M."/>
            <person name="Haas B.J."/>
            <person name="Huang J.C."/>
            <person name="Janbon G."/>
            <person name="Jones S.J."/>
            <person name="Koo H.L."/>
            <person name="Krzywinski M.I."/>
            <person name="Kwon-Chung J.K."/>
            <person name="Lengeler K.B."/>
            <person name="Maiti R."/>
            <person name="Marra M.A."/>
            <person name="Marra R.E."/>
            <person name="Mathewson C.A."/>
            <person name="Mitchell T.G."/>
            <person name="Pertea M."/>
            <person name="Riggs F.R."/>
            <person name="Salzberg S.L."/>
            <person name="Schein J.E."/>
            <person name="Shvartsbeyn A."/>
            <person name="Shin H."/>
            <person name="Shumway M."/>
            <person name="Specht C.A."/>
            <person name="Suh B.B."/>
            <person name="Tenney A."/>
            <person name="Utterback T.R."/>
            <person name="Wickes B.L."/>
            <person name="Wortman J.R."/>
            <person name="Wye N.H."/>
            <person name="Kronstad J.W."/>
            <person name="Lodge J.K."/>
            <person name="Heitman J."/>
            <person name="Davis R.W."/>
            <person name="Fraser C.M."/>
            <person name="Hyman R.W."/>
        </authorList>
    </citation>
    <scope>NUCLEOTIDE SEQUENCE [LARGE SCALE GENOMIC DNA]</scope>
    <source>
        <strain evidence="4">JEC21 / ATCC MYA-565</strain>
    </source>
</reference>
<sequence>MHSSSPTAPLSDINRVAVTSTKLARRTYGRRSNAHKEKRKIGATEWERSETPDVDFSDNGHGEDELHLSRSKRRNVEIGSPGNKERSRNLSNDTQPQNQANDSAVHITSSLSPTPPSRSPTPPSRSTSPSPQVKGTAVFEPERLKSGWTRPRLMARARTQQYNHGSGASSESPILSSESSAPASNRYTTRNCGRPLSPSLVNRREISELFSGFSSGASSHASVKSGDLQPVPPSSGGFHATSSARAGGLRRMLTKTQSLGVSEPSTPSKQDRRDDHEAGPASSRIVTAPSTPPRSALRRTQSMPSSPAEPSPQGVDIDSAFAVHPQIMQHPGSGGRAKKTYGKVRTILVELSRGPEDGDQSSYDTMSQGDESQLQASYVELRQRYEVDNTIQHTSRSASLLQDMLQARAPETVSDMRSRGENRRFIDELGYLFDGISDPAANKSFQRSSAMDILQNMLDEYWLSKMKICGQVDKAWDCFTGAGEDEVMESACLVFLCILFVSGSGLEYVVHNDSQKSVSLLLKLIKAREGPLDLSYKPKITNSISKLRTICEKLKDNWKISRSSTRYWASCVLNAICQSTMWAATGIDFEKEKALTNMLEVLKEEIKGVSDHFDLYEKGLDLQPDERSLDLGYLDHCLRAILSLTEHSSTLREELLNSPQEVAQVLVDITLATTHLALTHDSNRSEASWCSLHAVQILAQLGTASGQWAIAVMECEAGPICLARVILKRVDLVRNAKDAHEKYLTGQRTVLEKEEGAKVTRPSINEPEISEEELLCYALALFTTSVLADKSFAFKIAHTNIQSDCAGVHACLRRCRCTSALPLGLHFAHLYNQYSNSNDDPLASILKGNLALLLSKIIGVSAEIEGEVIQPLFGHSRAAKLDGLIQSLRELGELQSMMQNTFRRLMPGGLSMEGGDEGDGSENTDVVLETIRGVKSLL</sequence>